<dbReference type="EMBL" id="ML213503">
    <property type="protein sequence ID" value="TFK57003.1"/>
    <property type="molecule type" value="Genomic_DNA"/>
</dbReference>
<evidence type="ECO:0000313" key="2">
    <source>
        <dbReference type="Proteomes" id="UP000305948"/>
    </source>
</evidence>
<dbReference type="OrthoDB" id="3041043at2759"/>
<accession>A0A5C3NHY1</accession>
<protein>
    <submittedName>
        <fullName evidence="1">Uncharacterized protein</fullName>
    </submittedName>
</protein>
<proteinExistence type="predicted"/>
<gene>
    <name evidence="1" type="ORF">OE88DRAFT_1640800</name>
</gene>
<dbReference type="STRING" id="5364.A0A5C3NHY1"/>
<dbReference type="Proteomes" id="UP000305948">
    <property type="component" value="Unassembled WGS sequence"/>
</dbReference>
<evidence type="ECO:0000313" key="1">
    <source>
        <dbReference type="EMBL" id="TFK57003.1"/>
    </source>
</evidence>
<name>A0A5C3NHY1_9AGAM</name>
<sequence>MSSSLESMLLYGPVEPDINANFFNRLSIEIIFTISKLSRSLYSRVESYKAKTWNIGAFLHKWFPDPTAFRRVLCDAGAVIAGSQALQFFNRECYHAVPMDIYLPPGSVIPVGTYLCSIGYVHWHKSYHTRYQTFIETAVTMTARKVLRGNEIRESKNNLDLIRTLTFRCQIGSTFKEIVLRVVHPYQVLRHILHASHSTCVMNFIAFDRAVSVFPNATMIHRTTFMNQDKWYRSYKGMDWQEKYKRRGFKIAGCNEGVRSTSIIPIGIWSTEDSACWAVHFPLLQEEPVDPTEFRVASDHRLQFEVLDWSSNLTRPTAYVRIADPFVISAFTVPFTTRVHGCRQVNLIDRHTDSVLPIALSPGVVCSAEGI</sequence>
<reference evidence="1 2" key="1">
    <citation type="journal article" date="2019" name="Nat. Ecol. Evol.">
        <title>Megaphylogeny resolves global patterns of mushroom evolution.</title>
        <authorList>
            <person name="Varga T."/>
            <person name="Krizsan K."/>
            <person name="Foldi C."/>
            <person name="Dima B."/>
            <person name="Sanchez-Garcia M."/>
            <person name="Sanchez-Ramirez S."/>
            <person name="Szollosi G.J."/>
            <person name="Szarkandi J.G."/>
            <person name="Papp V."/>
            <person name="Albert L."/>
            <person name="Andreopoulos W."/>
            <person name="Angelini C."/>
            <person name="Antonin V."/>
            <person name="Barry K.W."/>
            <person name="Bougher N.L."/>
            <person name="Buchanan P."/>
            <person name="Buyck B."/>
            <person name="Bense V."/>
            <person name="Catcheside P."/>
            <person name="Chovatia M."/>
            <person name="Cooper J."/>
            <person name="Damon W."/>
            <person name="Desjardin D."/>
            <person name="Finy P."/>
            <person name="Geml J."/>
            <person name="Haridas S."/>
            <person name="Hughes K."/>
            <person name="Justo A."/>
            <person name="Karasinski D."/>
            <person name="Kautmanova I."/>
            <person name="Kiss B."/>
            <person name="Kocsube S."/>
            <person name="Kotiranta H."/>
            <person name="LaButti K.M."/>
            <person name="Lechner B.E."/>
            <person name="Liimatainen K."/>
            <person name="Lipzen A."/>
            <person name="Lukacs Z."/>
            <person name="Mihaltcheva S."/>
            <person name="Morgado L.N."/>
            <person name="Niskanen T."/>
            <person name="Noordeloos M.E."/>
            <person name="Ohm R.A."/>
            <person name="Ortiz-Santana B."/>
            <person name="Ovrebo C."/>
            <person name="Racz N."/>
            <person name="Riley R."/>
            <person name="Savchenko A."/>
            <person name="Shiryaev A."/>
            <person name="Soop K."/>
            <person name="Spirin V."/>
            <person name="Szebenyi C."/>
            <person name="Tomsovsky M."/>
            <person name="Tulloss R.E."/>
            <person name="Uehling J."/>
            <person name="Grigoriev I.V."/>
            <person name="Vagvolgyi C."/>
            <person name="Papp T."/>
            <person name="Martin F.M."/>
            <person name="Miettinen O."/>
            <person name="Hibbett D.S."/>
            <person name="Nagy L.G."/>
        </authorList>
    </citation>
    <scope>NUCLEOTIDE SEQUENCE [LARGE SCALE GENOMIC DNA]</scope>
    <source>
        <strain evidence="1 2">OMC1185</strain>
    </source>
</reference>
<dbReference type="AlphaFoldDB" id="A0A5C3NHY1"/>
<organism evidence="1 2">
    <name type="scientific">Heliocybe sulcata</name>
    <dbReference type="NCBI Taxonomy" id="5364"/>
    <lineage>
        <taxon>Eukaryota</taxon>
        <taxon>Fungi</taxon>
        <taxon>Dikarya</taxon>
        <taxon>Basidiomycota</taxon>
        <taxon>Agaricomycotina</taxon>
        <taxon>Agaricomycetes</taxon>
        <taxon>Gloeophyllales</taxon>
        <taxon>Gloeophyllaceae</taxon>
        <taxon>Heliocybe</taxon>
    </lineage>
</organism>
<keyword evidence="2" id="KW-1185">Reference proteome</keyword>